<organism evidence="7 9">
    <name type="scientific">Didymodactylos carnosus</name>
    <dbReference type="NCBI Taxonomy" id="1234261"/>
    <lineage>
        <taxon>Eukaryota</taxon>
        <taxon>Metazoa</taxon>
        <taxon>Spiralia</taxon>
        <taxon>Gnathifera</taxon>
        <taxon>Rotifera</taxon>
        <taxon>Eurotatoria</taxon>
        <taxon>Bdelloidea</taxon>
        <taxon>Philodinida</taxon>
        <taxon>Philodinidae</taxon>
        <taxon>Didymodactylos</taxon>
    </lineage>
</organism>
<dbReference type="SMART" id="SM00282">
    <property type="entry name" value="LamG"/>
    <property type="match status" value="3"/>
</dbReference>
<reference evidence="7" key="1">
    <citation type="submission" date="2021-02" db="EMBL/GenBank/DDBJ databases">
        <authorList>
            <person name="Nowell W R."/>
        </authorList>
    </citation>
    <scope>NUCLEOTIDE SEQUENCE</scope>
</reference>
<dbReference type="PANTHER" id="PTHR15036:SF49">
    <property type="entry name" value="AXOTACTIN"/>
    <property type="match status" value="1"/>
</dbReference>
<accession>A0A813QPP5</accession>
<dbReference type="InterPro" id="IPR015943">
    <property type="entry name" value="WD40/YVTN_repeat-like_dom_sf"/>
</dbReference>
<keyword evidence="1" id="KW-1015">Disulfide bond</keyword>
<dbReference type="SUPFAM" id="SSF50978">
    <property type="entry name" value="WD40 repeat-like"/>
    <property type="match status" value="1"/>
</dbReference>
<dbReference type="InterPro" id="IPR050372">
    <property type="entry name" value="Neurexin-related_CASP"/>
</dbReference>
<dbReference type="PANTHER" id="PTHR15036">
    <property type="entry name" value="PIKACHURIN-LIKE PROTEIN"/>
    <property type="match status" value="1"/>
</dbReference>
<dbReference type="Gene3D" id="2.130.10.10">
    <property type="entry name" value="YVTN repeat-like/Quinoprotein amine dehydrogenase"/>
    <property type="match status" value="1"/>
</dbReference>
<dbReference type="Proteomes" id="UP000663829">
    <property type="component" value="Unassembled WGS sequence"/>
</dbReference>
<dbReference type="EMBL" id="CAJOBC010000190">
    <property type="protein sequence ID" value="CAF3551883.1"/>
    <property type="molecule type" value="Genomic_DNA"/>
</dbReference>
<feature type="compositionally biased region" description="Basic and acidic residues" evidence="3">
    <location>
        <begin position="1099"/>
        <end position="1109"/>
    </location>
</feature>
<dbReference type="InterPro" id="IPR000742">
    <property type="entry name" value="EGF"/>
</dbReference>
<keyword evidence="4" id="KW-0472">Membrane</keyword>
<name>A0A813QPP5_9BILA</name>
<dbReference type="CDD" id="cd00110">
    <property type="entry name" value="LamG"/>
    <property type="match status" value="3"/>
</dbReference>
<keyword evidence="4" id="KW-0812">Transmembrane</keyword>
<keyword evidence="9" id="KW-1185">Reference proteome</keyword>
<dbReference type="PROSITE" id="PS50025">
    <property type="entry name" value="LAM_G_DOMAIN"/>
    <property type="match status" value="2"/>
</dbReference>
<feature type="region of interest" description="Disordered" evidence="3">
    <location>
        <begin position="1090"/>
        <end position="1115"/>
    </location>
</feature>
<evidence type="ECO:0000256" key="4">
    <source>
        <dbReference type="SAM" id="Phobius"/>
    </source>
</evidence>
<protein>
    <recommendedName>
        <fullName evidence="10">Neurexin</fullName>
    </recommendedName>
</protein>
<evidence type="ECO:0000259" key="5">
    <source>
        <dbReference type="PROSITE" id="PS50025"/>
    </source>
</evidence>
<feature type="domain" description="Laminin G" evidence="5">
    <location>
        <begin position="697"/>
        <end position="863"/>
    </location>
</feature>
<feature type="transmembrane region" description="Helical" evidence="4">
    <location>
        <begin position="972"/>
        <end position="994"/>
    </location>
</feature>
<dbReference type="SUPFAM" id="SSF49899">
    <property type="entry name" value="Concanavalin A-like lectins/glucanases"/>
    <property type="match status" value="3"/>
</dbReference>
<gene>
    <name evidence="7" type="ORF">GPM918_LOCUS1864</name>
    <name evidence="8" type="ORF">SRO942_LOCUS1864</name>
</gene>
<comment type="caution">
    <text evidence="2">Lacks conserved residue(s) required for the propagation of feature annotation.</text>
</comment>
<proteinExistence type="predicted"/>
<dbReference type="InterPro" id="IPR013320">
    <property type="entry name" value="ConA-like_dom_sf"/>
</dbReference>
<dbReference type="EMBL" id="CAJNOQ010000190">
    <property type="protein sequence ID" value="CAF0769859.1"/>
    <property type="molecule type" value="Genomic_DNA"/>
</dbReference>
<feature type="domain" description="Laminin G" evidence="5">
    <location>
        <begin position="424"/>
        <end position="606"/>
    </location>
</feature>
<evidence type="ECO:0000313" key="8">
    <source>
        <dbReference type="EMBL" id="CAF3551883.1"/>
    </source>
</evidence>
<dbReference type="Gene3D" id="2.60.120.200">
    <property type="match status" value="3"/>
</dbReference>
<evidence type="ECO:0000259" key="6">
    <source>
        <dbReference type="PROSITE" id="PS50026"/>
    </source>
</evidence>
<dbReference type="InterPro" id="IPR001791">
    <property type="entry name" value="Laminin_G"/>
</dbReference>
<evidence type="ECO:0000256" key="1">
    <source>
        <dbReference type="ARBA" id="ARBA00023157"/>
    </source>
</evidence>
<dbReference type="Proteomes" id="UP000681722">
    <property type="component" value="Unassembled WGS sequence"/>
</dbReference>
<feature type="domain" description="EGF-like" evidence="6">
    <location>
        <begin position="654"/>
        <end position="691"/>
    </location>
</feature>
<evidence type="ECO:0000256" key="3">
    <source>
        <dbReference type="SAM" id="MobiDB-lite"/>
    </source>
</evidence>
<keyword evidence="2" id="KW-0245">EGF-like domain</keyword>
<dbReference type="PROSITE" id="PS50026">
    <property type="entry name" value="EGF_3"/>
    <property type="match status" value="1"/>
</dbReference>
<dbReference type="GO" id="GO:0016020">
    <property type="term" value="C:membrane"/>
    <property type="evidence" value="ECO:0007669"/>
    <property type="project" value="UniProtKB-SubCell"/>
</dbReference>
<dbReference type="OrthoDB" id="6275838at2759"/>
<evidence type="ECO:0008006" key="10">
    <source>
        <dbReference type="Google" id="ProtNLM"/>
    </source>
</evidence>
<sequence>MYLFKLYSSLTIQHYSFKNAVEYQSNHLVSADIATRSNKISNFLDCSCRPNTLNVHSSICISLIPFVTQTNTTYSISINRNTCYSFNRYQISFIFGNNYNIKVKIFNNERTCTTVKHENNYLTLLNLFIIYTNLSSSSNVENIIRLNNETVFLLNNDSIQCYKSQQSHYYQQHQQQKTINDNNTHRSKRNNFQYQKSSSSTVVTFNSTSFIEYRQKNLQTIKYPLKLTLRFRTIGRISNGVLLSLTNRKDLSQSTIHPINNNNNNNKLTIPEIKSRLDIPIPYIVIEHSTSRIEVTILKFDNILKNVKTITSGKNVNNDSWHMLQFEIDNKGLLNLTVDDDTQTYQVADNVISTWHINSILVGDTRRLNDFIWKPFIGHMADLIINNGEHLFSYLNRKQIQAYSSSFQYTMHDILIGYRTAFFNLLTLDTQTSYIAFSEREGLNKNHGRLDFYFLFRTLVPDGIILYRYAQGLNEYFAIGLRAGIITLFIDLGAGKRQIVSDETMKLADGKWHEVKVTRIGTDKIELIVDNRVNRSTLSTNGVRAAVSLQPVLYIGGIPNSNINLTGSGLNAHGFQGCLASFIVEGTVLDYSSALALNGKVKMNVCSEWTSVSIEKELMFDGLITKNDRKDQVQSFKNCQLFSADELDDEEEDLNKLCYDFTCIHYGYCTTANDGPICDCLETAYTGERCQQYPKGFYFGRNNNPGSIVYQNHPRTTERDTIVFGLQTLSNTAQILRLESDSNMYNMEYEIVRGRSYIKLNLGDKNSDVYSTSTHVTDGAYHAIKIVREMSTIELYIDGVKINLEGGNKYEKHLQRQFVKQVRIRIGGEKNWNGIIAGLSHNRQSIFDSLNDVLQRNGDVEDVYPDPFIGHFILVSSKIMTISTSPPSTRTTTVLTTITSATTSLKPTVRNELTTSTYSTNAFSTVTTLMILDHIYHPQVTINNNIFSRTSNSTRAFLWLYTQITRIGTKGLIIGSLIAFTLLCLLIIIIIRLYCTNKHHGKLLTNTNGTIKSSSPNHSKISNHNKKTLKNLSINKKTKKSYEKLSKKMPIAPPDSKKSKKRVPNLLRYVHMDDAAKTAAIRRASEVSSNRLNGGYNLSHDHNNNHDNNDNSNKYVFNEENERNSDCLLPSEHCCYENSFKQSPSFKQTTSPPLLPSSLYGQLGRLLASTEQQSTSTLRSLKNNHDNLSSQTYSVSAVYSCDLAETFEYEPIDNKKQQTNDRLSSMKRRSILKSNHNILECELTKETLNFLYAKNLIDCYAIQSINEQILLATANNNLIQMNLAQSGTTCNMLPTTSTGACHQLLFSYDDTCLIGLFYEVTSNINPYAVKVWSSGTFCSIPSIHPIKCAVAVPSKYSPILYMAGKQKYGRGISLGLLEIGTCSLQRELKSDPETPIGDQISRIILTSNEDYILVACTEHTSSFTCFVVFKMSTDESTNTDNSISTTNMSNCTMILTRFDCDPNFTFPIENNKKLIKENDIQNGRILTVLRSGDVIVWQLCDGEILYTYDVQLRSNLIDCQMQNNQLLLLAENGIIQIWNINIGQFTLLYDINDNLINGVCWLDENHILSVDNDGQRIRQWNIHRKQVTKELFTPHGSLQTLKTHYLIKSKKRFIIGTSPNERSLLMFESETIDAS</sequence>
<dbReference type="Pfam" id="PF02210">
    <property type="entry name" value="Laminin_G_2"/>
    <property type="match status" value="3"/>
</dbReference>
<evidence type="ECO:0000256" key="2">
    <source>
        <dbReference type="PROSITE-ProRule" id="PRU00076"/>
    </source>
</evidence>
<evidence type="ECO:0000313" key="9">
    <source>
        <dbReference type="Proteomes" id="UP000663829"/>
    </source>
</evidence>
<comment type="caution">
    <text evidence="7">The sequence shown here is derived from an EMBL/GenBank/DDBJ whole genome shotgun (WGS) entry which is preliminary data.</text>
</comment>
<keyword evidence="4" id="KW-1133">Transmembrane helix</keyword>
<evidence type="ECO:0000313" key="7">
    <source>
        <dbReference type="EMBL" id="CAF0769859.1"/>
    </source>
</evidence>
<dbReference type="InterPro" id="IPR036322">
    <property type="entry name" value="WD40_repeat_dom_sf"/>
</dbReference>